<reference evidence="2" key="1">
    <citation type="journal article" date="2022" name="Int. J. Syst. Evol. Microbiol.">
        <title>Nanobdella aerobiophila gen. nov., sp. nov., a thermoacidophilic, obligate ectosymbiotic archaeon, and proposal of Nanobdellaceae fam. nov., Nanobdellales ord. nov. and Nanobdellia class. nov.</title>
        <authorList>
            <person name="Kato S."/>
            <person name="Ogasawara A."/>
            <person name="Itoh T."/>
            <person name="Sakai H.D."/>
            <person name="Shimizu M."/>
            <person name="Yuki M."/>
            <person name="Kaneko M."/>
            <person name="Takashina T."/>
            <person name="Ohkuma M."/>
        </authorList>
    </citation>
    <scope>NUCLEOTIDE SEQUENCE [LARGE SCALE GENOMIC DNA]</scope>
    <source>
        <strain evidence="2">MJ1</strain>
    </source>
</reference>
<dbReference type="SUPFAM" id="SSF53335">
    <property type="entry name" value="S-adenosyl-L-methionine-dependent methyltransferases"/>
    <property type="match status" value="1"/>
</dbReference>
<dbReference type="KEGG" id="naer:MJ1_0560"/>
<dbReference type="EMBL" id="AP019769">
    <property type="protein sequence ID" value="BBL45711.1"/>
    <property type="molecule type" value="Genomic_DNA"/>
</dbReference>
<dbReference type="Gene3D" id="3.40.50.150">
    <property type="entry name" value="Vaccinia Virus protein VP39"/>
    <property type="match status" value="1"/>
</dbReference>
<dbReference type="GeneID" id="74568506"/>
<keyword evidence="2" id="KW-1185">Reference proteome</keyword>
<dbReference type="InterPro" id="IPR029063">
    <property type="entry name" value="SAM-dependent_MTases_sf"/>
</dbReference>
<dbReference type="PANTHER" id="PTHR42873">
    <property type="entry name" value="RIBOSOMAL RNA LARGE SUBUNIT METHYLTRANSFERASE"/>
    <property type="match status" value="1"/>
</dbReference>
<keyword evidence="1" id="KW-0489">Methyltransferase</keyword>
<dbReference type="CDD" id="cd02440">
    <property type="entry name" value="AdoMet_MTases"/>
    <property type="match status" value="1"/>
</dbReference>
<dbReference type="AlphaFoldDB" id="A0A915SSY5"/>
<organism evidence="1 2">
    <name type="scientific">Nanobdella aerobiophila</name>
    <dbReference type="NCBI Taxonomy" id="2586965"/>
    <lineage>
        <taxon>Archaea</taxon>
        <taxon>Nanobdellota</taxon>
        <taxon>Nanobdellia</taxon>
        <taxon>Nanobdellales</taxon>
        <taxon>Nanobdellaceae</taxon>
        <taxon>Nanobdella</taxon>
    </lineage>
</organism>
<dbReference type="Gene3D" id="3.30.750.80">
    <property type="entry name" value="RNA methyltransferase domain (HRMD) like"/>
    <property type="match status" value="1"/>
</dbReference>
<dbReference type="GO" id="GO:0032259">
    <property type="term" value="P:methylation"/>
    <property type="evidence" value="ECO:0007669"/>
    <property type="project" value="UniProtKB-KW"/>
</dbReference>
<dbReference type="Pfam" id="PF03602">
    <property type="entry name" value="Cons_hypoth95"/>
    <property type="match status" value="1"/>
</dbReference>
<evidence type="ECO:0000313" key="1">
    <source>
        <dbReference type="EMBL" id="BBL45711.1"/>
    </source>
</evidence>
<dbReference type="GO" id="GO:0008168">
    <property type="term" value="F:methyltransferase activity"/>
    <property type="evidence" value="ECO:0007669"/>
    <property type="project" value="UniProtKB-KW"/>
</dbReference>
<gene>
    <name evidence="1" type="ORF">MJ1_0560</name>
</gene>
<name>A0A915SSY5_9ARCH</name>
<dbReference type="PANTHER" id="PTHR42873:SF1">
    <property type="entry name" value="S-ADENOSYLMETHIONINE-DEPENDENT METHYLTRANSFERASE DOMAIN-CONTAINING PROTEIN"/>
    <property type="match status" value="1"/>
</dbReference>
<protein>
    <submittedName>
        <fullName evidence="1">Ribosomal RNA large subunit methyltransferase I</fullName>
    </submittedName>
</protein>
<dbReference type="RefSeq" id="WP_258393025.1">
    <property type="nucleotide sequence ID" value="NZ_AP019769.1"/>
</dbReference>
<keyword evidence="1" id="KW-0808">Transferase</keyword>
<sequence length="382" mass="45387">MQYELNINNYIYREIKKGRQTFSSNLVKNIDVNPGELVKIKYNNNFVAWGAINPKDYYNYLRIMSYNEDFDLYSELKDKIEKAREYRENVINYKDHYRLIYSESDFISGLIIDKFNDIFVLQNSNAFLDKNINIIKEVLIEIFGKNITIYEKSVGKQRERAFLMPVERFLYNNKSRTTIEEVGKNFDIDIISGQKTGWFLDQRENRKIINNIYGDEVLDAFSYLGSFGIIINAGYRYFVEKNKNSIKLLSKNIKINGIDNYKIINENAYKVLQEFYRENKKFDIVILDPPDLLADNYIKGIKSTILINSIALDLIDEGYLITFSCSQDMKEEKFYSLLRTIIRRKNKRFEVLYRFQQALDHKVIFPHQELKYLTGFLIEIKK</sequence>
<evidence type="ECO:0000313" key="2">
    <source>
        <dbReference type="Proteomes" id="UP001055553"/>
    </source>
</evidence>
<accession>A0A915SSY5</accession>
<dbReference type="Proteomes" id="UP001055553">
    <property type="component" value="Chromosome"/>
</dbReference>
<proteinExistence type="predicted"/>
<dbReference type="CDD" id="cd11572">
    <property type="entry name" value="RlmI_M_like"/>
    <property type="match status" value="1"/>
</dbReference>